<evidence type="ECO:0000256" key="1">
    <source>
        <dbReference type="ARBA" id="ARBA00004141"/>
    </source>
</evidence>
<keyword evidence="6" id="KW-1133">Transmembrane helix</keyword>
<dbReference type="GO" id="GO:0015280">
    <property type="term" value="F:ligand-gated sodium channel activity"/>
    <property type="evidence" value="ECO:0007669"/>
    <property type="project" value="TreeGrafter"/>
</dbReference>
<keyword evidence="4 12" id="KW-0894">Sodium channel</keyword>
<evidence type="ECO:0000256" key="5">
    <source>
        <dbReference type="ARBA" id="ARBA00022692"/>
    </source>
</evidence>
<sequence>NIQQIRQAMDELNLEGTCNCLPSCTSIQYDAETSQATFDYKALFGAYRENETDPDVFGVRLSRVSIYFKESQFITSRRSELIGYADFLSQCGGLLGLFSGFSIQSLIEI</sequence>
<feature type="non-terminal residue" evidence="13">
    <location>
        <position position="1"/>
    </location>
</feature>
<reference evidence="13" key="1">
    <citation type="submission" date="2015-11" db="EMBL/GenBank/DDBJ databases">
        <title>De novo transcriptome assembly of four potential Pierce s Disease insect vectors from Arizona vineyards.</title>
        <authorList>
            <person name="Tassone E.E."/>
        </authorList>
    </citation>
    <scope>NUCLEOTIDE SEQUENCE</scope>
</reference>
<dbReference type="PRINTS" id="PR01078">
    <property type="entry name" value="AMINACHANNEL"/>
</dbReference>
<comment type="similarity">
    <text evidence="2 12">Belongs to the amiloride-sensitive sodium channel (TC 1.A.6) family.</text>
</comment>
<keyword evidence="3 12" id="KW-0813">Transport</keyword>
<dbReference type="AlphaFoldDB" id="A0A1B6IJG5"/>
<evidence type="ECO:0000256" key="3">
    <source>
        <dbReference type="ARBA" id="ARBA00022448"/>
    </source>
</evidence>
<evidence type="ECO:0000313" key="13">
    <source>
        <dbReference type="EMBL" id="JAS87053.1"/>
    </source>
</evidence>
<keyword evidence="11 12" id="KW-0407">Ion channel</keyword>
<dbReference type="GO" id="GO:0005886">
    <property type="term" value="C:plasma membrane"/>
    <property type="evidence" value="ECO:0007669"/>
    <property type="project" value="TreeGrafter"/>
</dbReference>
<organism evidence="13">
    <name type="scientific">Homalodisca liturata</name>
    <dbReference type="NCBI Taxonomy" id="320908"/>
    <lineage>
        <taxon>Eukaryota</taxon>
        <taxon>Metazoa</taxon>
        <taxon>Ecdysozoa</taxon>
        <taxon>Arthropoda</taxon>
        <taxon>Hexapoda</taxon>
        <taxon>Insecta</taxon>
        <taxon>Pterygota</taxon>
        <taxon>Neoptera</taxon>
        <taxon>Paraneoptera</taxon>
        <taxon>Hemiptera</taxon>
        <taxon>Auchenorrhyncha</taxon>
        <taxon>Membracoidea</taxon>
        <taxon>Cicadellidae</taxon>
        <taxon>Cicadellinae</taxon>
        <taxon>Proconiini</taxon>
        <taxon>Homalodisca</taxon>
    </lineage>
</organism>
<dbReference type="EMBL" id="GECU01020653">
    <property type="protein sequence ID" value="JAS87053.1"/>
    <property type="molecule type" value="Transcribed_RNA"/>
</dbReference>
<evidence type="ECO:0000256" key="4">
    <source>
        <dbReference type="ARBA" id="ARBA00022461"/>
    </source>
</evidence>
<feature type="non-terminal residue" evidence="13">
    <location>
        <position position="109"/>
    </location>
</feature>
<evidence type="ECO:0000256" key="11">
    <source>
        <dbReference type="ARBA" id="ARBA00023303"/>
    </source>
</evidence>
<proteinExistence type="inferred from homology"/>
<dbReference type="InterPro" id="IPR001873">
    <property type="entry name" value="ENaC"/>
</dbReference>
<dbReference type="Pfam" id="PF00858">
    <property type="entry name" value="ASC"/>
    <property type="match status" value="1"/>
</dbReference>
<name>A0A1B6IJG5_9HEMI</name>
<evidence type="ECO:0000256" key="2">
    <source>
        <dbReference type="ARBA" id="ARBA00007193"/>
    </source>
</evidence>
<comment type="subcellular location">
    <subcellularLocation>
        <location evidence="1">Membrane</location>
        <topology evidence="1">Multi-pass membrane protein</topology>
    </subcellularLocation>
</comment>
<keyword evidence="8 12" id="KW-0406">Ion transport</keyword>
<evidence type="ECO:0000256" key="12">
    <source>
        <dbReference type="RuleBase" id="RU000679"/>
    </source>
</evidence>
<evidence type="ECO:0000256" key="6">
    <source>
        <dbReference type="ARBA" id="ARBA00022989"/>
    </source>
</evidence>
<keyword evidence="10 12" id="KW-0739">Sodium transport</keyword>
<evidence type="ECO:0000256" key="9">
    <source>
        <dbReference type="ARBA" id="ARBA00023136"/>
    </source>
</evidence>
<protein>
    <submittedName>
        <fullName evidence="13">Uncharacterized protein</fullName>
    </submittedName>
</protein>
<keyword evidence="7" id="KW-0915">Sodium</keyword>
<keyword evidence="9" id="KW-0472">Membrane</keyword>
<dbReference type="PANTHER" id="PTHR11690:SF288">
    <property type="entry name" value="AMILORIDE-SENSITIVE NA+ CHANNEL-RELATED"/>
    <property type="match status" value="1"/>
</dbReference>
<dbReference type="PANTHER" id="PTHR11690">
    <property type="entry name" value="AMILORIDE-SENSITIVE SODIUM CHANNEL-RELATED"/>
    <property type="match status" value="1"/>
</dbReference>
<dbReference type="Gene3D" id="1.10.287.770">
    <property type="entry name" value="YojJ-like"/>
    <property type="match status" value="1"/>
</dbReference>
<evidence type="ECO:0000256" key="7">
    <source>
        <dbReference type="ARBA" id="ARBA00023053"/>
    </source>
</evidence>
<accession>A0A1B6IJG5</accession>
<keyword evidence="5 12" id="KW-0812">Transmembrane</keyword>
<evidence type="ECO:0000256" key="8">
    <source>
        <dbReference type="ARBA" id="ARBA00023065"/>
    </source>
</evidence>
<evidence type="ECO:0000256" key="10">
    <source>
        <dbReference type="ARBA" id="ARBA00023201"/>
    </source>
</evidence>
<gene>
    <name evidence="13" type="ORF">g.59408</name>
</gene>